<dbReference type="RefSeq" id="WP_021166733.1">
    <property type="nucleotide sequence ID" value="NZ_CTRP01000015.1"/>
</dbReference>
<feature type="region of interest" description="Disordered" evidence="1">
    <location>
        <begin position="113"/>
        <end position="168"/>
    </location>
</feature>
<evidence type="ECO:0000256" key="2">
    <source>
        <dbReference type="SAM" id="SignalP"/>
    </source>
</evidence>
<dbReference type="Proteomes" id="UP000049855">
    <property type="component" value="Unassembled WGS sequence"/>
</dbReference>
<accession>A0A0U1L5X5</accession>
<feature type="signal peptide" evidence="2">
    <location>
        <begin position="1"/>
        <end position="29"/>
    </location>
</feature>
<feature type="chain" id="PRO_5006710799" evidence="2">
    <location>
        <begin position="30"/>
        <end position="178"/>
    </location>
</feature>
<keyword evidence="2" id="KW-0732">Signal</keyword>
<dbReference type="AlphaFoldDB" id="A0A0U1L5X5"/>
<evidence type="ECO:0000313" key="4">
    <source>
        <dbReference type="Proteomes" id="UP000049855"/>
    </source>
</evidence>
<evidence type="ECO:0000256" key="1">
    <source>
        <dbReference type="SAM" id="MobiDB-lite"/>
    </source>
</evidence>
<feature type="compositionally biased region" description="Low complexity" evidence="1">
    <location>
        <begin position="131"/>
        <end position="143"/>
    </location>
</feature>
<sequence length="178" mass="20455">MKKSIRNSIVGILSASFLVAAPLATTVYANEYKAAPSYNNNGKMVSQRDSGQLQYHHGQSPVEVVRANASKLGFDAESDVFKVERETATSAVVKVSHDGSNFKVILKRIQNQDYKQKQDNNHVQNRDQRQNHNQKQDQNQNQDFRLKQDRIQDQHQNDNKQNNKQQYGEWIIQSVEEI</sequence>
<name>A0A0U1L5X5_9FIRM</name>
<gene>
    <name evidence="3" type="ORF">SpAn4DRAFT_4272</name>
</gene>
<keyword evidence="4" id="KW-1185">Reference proteome</keyword>
<feature type="compositionally biased region" description="Basic and acidic residues" evidence="1">
    <location>
        <begin position="144"/>
        <end position="158"/>
    </location>
</feature>
<reference evidence="4" key="1">
    <citation type="submission" date="2015-03" db="EMBL/GenBank/DDBJ databases">
        <authorList>
            <person name="Nijsse Bart"/>
        </authorList>
    </citation>
    <scope>NUCLEOTIDE SEQUENCE [LARGE SCALE GENOMIC DNA]</scope>
</reference>
<protein>
    <submittedName>
        <fullName evidence="3">Uncharacterized protein</fullName>
    </submittedName>
</protein>
<evidence type="ECO:0000313" key="3">
    <source>
        <dbReference type="EMBL" id="CQR74915.1"/>
    </source>
</evidence>
<organism evidence="3 4">
    <name type="scientific">Sporomusa ovata</name>
    <dbReference type="NCBI Taxonomy" id="2378"/>
    <lineage>
        <taxon>Bacteria</taxon>
        <taxon>Bacillati</taxon>
        <taxon>Bacillota</taxon>
        <taxon>Negativicutes</taxon>
        <taxon>Selenomonadales</taxon>
        <taxon>Sporomusaceae</taxon>
        <taxon>Sporomusa</taxon>
    </lineage>
</organism>
<feature type="compositionally biased region" description="Basic and acidic residues" evidence="1">
    <location>
        <begin position="114"/>
        <end position="130"/>
    </location>
</feature>
<dbReference type="EMBL" id="CTRP01000015">
    <property type="protein sequence ID" value="CQR74915.1"/>
    <property type="molecule type" value="Genomic_DNA"/>
</dbReference>
<proteinExistence type="predicted"/>